<evidence type="ECO:0000256" key="10">
    <source>
        <dbReference type="SAM" id="Phobius"/>
    </source>
</evidence>
<keyword evidence="9 10" id="KW-0472">Membrane</keyword>
<keyword evidence="6" id="KW-0630">Potassium</keyword>
<dbReference type="Pfam" id="PF02386">
    <property type="entry name" value="TrkH"/>
    <property type="match status" value="1"/>
</dbReference>
<dbReference type="PANTHER" id="PTHR32024:SF1">
    <property type="entry name" value="KTR SYSTEM POTASSIUM UPTAKE PROTEIN B"/>
    <property type="match status" value="1"/>
</dbReference>
<keyword evidence="4" id="KW-0633">Potassium transport</keyword>
<feature type="transmembrane region" description="Helical" evidence="10">
    <location>
        <begin position="238"/>
        <end position="257"/>
    </location>
</feature>
<feature type="transmembrane region" description="Helical" evidence="10">
    <location>
        <begin position="47"/>
        <end position="69"/>
    </location>
</feature>
<evidence type="ECO:0000256" key="9">
    <source>
        <dbReference type="ARBA" id="ARBA00023136"/>
    </source>
</evidence>
<evidence type="ECO:0000256" key="2">
    <source>
        <dbReference type="ARBA" id="ARBA00022448"/>
    </source>
</evidence>
<feature type="transmembrane region" description="Helical" evidence="10">
    <location>
        <begin position="164"/>
        <end position="184"/>
    </location>
</feature>
<evidence type="ECO:0000256" key="8">
    <source>
        <dbReference type="ARBA" id="ARBA00023065"/>
    </source>
</evidence>
<evidence type="ECO:0000256" key="3">
    <source>
        <dbReference type="ARBA" id="ARBA00022475"/>
    </source>
</evidence>
<feature type="transmembrane region" description="Helical" evidence="10">
    <location>
        <begin position="136"/>
        <end position="157"/>
    </location>
</feature>
<dbReference type="NCBIfam" id="TIGR00933">
    <property type="entry name" value="2a38"/>
    <property type="match status" value="1"/>
</dbReference>
<dbReference type="AlphaFoldDB" id="A0A328FID1"/>
<dbReference type="EMBL" id="QLNI01000006">
    <property type="protein sequence ID" value="RAM03232.1"/>
    <property type="molecule type" value="Genomic_DNA"/>
</dbReference>
<evidence type="ECO:0000313" key="11">
    <source>
        <dbReference type="EMBL" id="QBH12498.1"/>
    </source>
</evidence>
<evidence type="ECO:0000256" key="7">
    <source>
        <dbReference type="ARBA" id="ARBA00022989"/>
    </source>
</evidence>
<feature type="transmembrane region" description="Helical" evidence="10">
    <location>
        <begin position="395"/>
        <end position="416"/>
    </location>
</feature>
<gene>
    <name evidence="12" type="ORF">DO021_03890</name>
    <name evidence="11" type="ORF">EYB58_05975</name>
</gene>
<dbReference type="GO" id="GO:0005886">
    <property type="term" value="C:plasma membrane"/>
    <property type="evidence" value="ECO:0007669"/>
    <property type="project" value="UniProtKB-SubCell"/>
</dbReference>
<feature type="transmembrane region" description="Helical" evidence="10">
    <location>
        <begin position="81"/>
        <end position="103"/>
    </location>
</feature>
<dbReference type="EMBL" id="CP036313">
    <property type="protein sequence ID" value="QBH12498.1"/>
    <property type="molecule type" value="Genomic_DNA"/>
</dbReference>
<dbReference type="PANTHER" id="PTHR32024">
    <property type="entry name" value="TRK SYSTEM POTASSIUM UPTAKE PROTEIN TRKG-RELATED"/>
    <property type="match status" value="1"/>
</dbReference>
<keyword evidence="14" id="KW-1185">Reference proteome</keyword>
<protein>
    <recommendedName>
        <fullName evidence="15">Trk family potassium uptake protein</fullName>
    </recommendedName>
</protein>
<feature type="transmembrane region" description="Helical" evidence="10">
    <location>
        <begin position="21"/>
        <end position="41"/>
    </location>
</feature>
<evidence type="ECO:0000256" key="4">
    <source>
        <dbReference type="ARBA" id="ARBA00022538"/>
    </source>
</evidence>
<name>A0A328FID1_9BACT</name>
<dbReference type="Proteomes" id="UP000293902">
    <property type="component" value="Chromosome"/>
</dbReference>
<dbReference type="InterPro" id="IPR003445">
    <property type="entry name" value="Cat_transpt"/>
</dbReference>
<evidence type="ECO:0000256" key="6">
    <source>
        <dbReference type="ARBA" id="ARBA00022958"/>
    </source>
</evidence>
<feature type="transmembrane region" description="Helical" evidence="10">
    <location>
        <begin position="422"/>
        <end position="442"/>
    </location>
</feature>
<dbReference type="Proteomes" id="UP000248798">
    <property type="component" value="Unassembled WGS sequence"/>
</dbReference>
<sequence length="461" mass="49954">MTLLHHKAPTRKGKVLSPGRISMLSYAALILLGAMLLLLPASTEQGHLGFIDALFTSASAVCVTGLSVVDTASTFTFFGKAVLMMLIQAGGIGIMVLSTMFLLTLGKRVGMTGRQMLSDTYSYGQGKNVYALVKEILIFTFIIELIGTALMLPDFLYRFPVGKAICYAAFHSVSAFCNAGFSLFPDSFTRYGGNWLINLDICFLIITGGIGFIVMAEIRQKFSFSKRCWSKFSLHTRLTLTATLILLAGSTLLFFILEWSNTLRDLPPHTKFLASFFQAVNTRTAGFNTLDIGSLANETLFISILLMFVGTAPGSCGGGVKVTTISSLAILGYSRFRGQEHPHIFYRRVSDASISKAVSLIIISMLVIVIGVVLLQQTEIGNVSHNLTRGSFLEIFYEVVSAFGTVGLSTGITSGFSEIGKLIIICIMFIGRLGPMGIAIAVSRKGKPSKFSYAQENIMIG</sequence>
<keyword evidence="3" id="KW-1003">Cell membrane</keyword>
<evidence type="ECO:0000256" key="1">
    <source>
        <dbReference type="ARBA" id="ARBA00004651"/>
    </source>
</evidence>
<accession>A0A328FID1</accession>
<dbReference type="InterPro" id="IPR004772">
    <property type="entry name" value="TrkH"/>
</dbReference>
<evidence type="ECO:0000313" key="14">
    <source>
        <dbReference type="Proteomes" id="UP000293902"/>
    </source>
</evidence>
<dbReference type="GO" id="GO:0015379">
    <property type="term" value="F:potassium:chloride symporter activity"/>
    <property type="evidence" value="ECO:0007669"/>
    <property type="project" value="InterPro"/>
</dbReference>
<reference evidence="12 13" key="1">
    <citation type="submission" date="2018-06" db="EMBL/GenBank/DDBJ databases">
        <title>Complete Genome Sequence of Desulfobacter hydrogenophilus (DSM3380).</title>
        <authorList>
            <person name="Marietou A."/>
            <person name="Schreiber L."/>
            <person name="Marshall I."/>
            <person name="Jorgensen B."/>
        </authorList>
    </citation>
    <scope>NUCLEOTIDE SEQUENCE [LARGE SCALE GENOMIC DNA]</scope>
    <source>
        <strain evidence="12 13">DSM 3380</strain>
    </source>
</reference>
<keyword evidence="2" id="KW-0813">Transport</keyword>
<evidence type="ECO:0000256" key="5">
    <source>
        <dbReference type="ARBA" id="ARBA00022692"/>
    </source>
</evidence>
<proteinExistence type="predicted"/>
<feature type="transmembrane region" description="Helical" evidence="10">
    <location>
        <begin position="196"/>
        <end position="218"/>
    </location>
</feature>
<dbReference type="OrthoDB" id="9810952at2"/>
<evidence type="ECO:0008006" key="15">
    <source>
        <dbReference type="Google" id="ProtNLM"/>
    </source>
</evidence>
<feature type="transmembrane region" description="Helical" evidence="10">
    <location>
        <begin position="357"/>
        <end position="375"/>
    </location>
</feature>
<keyword evidence="5 10" id="KW-0812">Transmembrane</keyword>
<evidence type="ECO:0000313" key="13">
    <source>
        <dbReference type="Proteomes" id="UP000248798"/>
    </source>
</evidence>
<organism evidence="12 13">
    <name type="scientific">Desulfobacter hydrogenophilus</name>
    <dbReference type="NCBI Taxonomy" id="2291"/>
    <lineage>
        <taxon>Bacteria</taxon>
        <taxon>Pseudomonadati</taxon>
        <taxon>Thermodesulfobacteriota</taxon>
        <taxon>Desulfobacteria</taxon>
        <taxon>Desulfobacterales</taxon>
        <taxon>Desulfobacteraceae</taxon>
        <taxon>Desulfobacter</taxon>
    </lineage>
</organism>
<evidence type="ECO:0000313" key="12">
    <source>
        <dbReference type="EMBL" id="RAM03232.1"/>
    </source>
</evidence>
<keyword evidence="7 10" id="KW-1133">Transmembrane helix</keyword>
<comment type="subcellular location">
    <subcellularLocation>
        <location evidence="1">Cell membrane</location>
        <topology evidence="1">Multi-pass membrane protein</topology>
    </subcellularLocation>
</comment>
<keyword evidence="8" id="KW-0406">Ion transport</keyword>
<dbReference type="RefSeq" id="WP_111953916.1">
    <property type="nucleotide sequence ID" value="NZ_CP036313.1"/>
</dbReference>
<reference evidence="11 14" key="2">
    <citation type="submission" date="2019-02" db="EMBL/GenBank/DDBJ databases">
        <title>Complete genome sequence of Desulfobacter hydrogenophilus AcRS1.</title>
        <authorList>
            <person name="Marietou A."/>
            <person name="Lund M.B."/>
            <person name="Marshall I.P.G."/>
            <person name="Schreiber L."/>
            <person name="Jorgensen B."/>
        </authorList>
    </citation>
    <scope>NUCLEOTIDE SEQUENCE [LARGE SCALE GENOMIC DNA]</scope>
    <source>
        <strain evidence="11 14">AcRS1</strain>
    </source>
</reference>